<comment type="caution">
    <text evidence="1">The sequence shown here is derived from an EMBL/GenBank/DDBJ whole genome shotgun (WGS) entry which is preliminary data.</text>
</comment>
<accession>A0A3N6YCH4</accession>
<dbReference type="EMBL" id="RQJX01000012">
    <property type="protein sequence ID" value="RQN07514.1"/>
    <property type="molecule type" value="Genomic_DNA"/>
</dbReference>
<protein>
    <submittedName>
        <fullName evidence="1">Uncharacterized protein</fullName>
    </submittedName>
</protein>
<reference evidence="1 2" key="1">
    <citation type="submission" date="2018-11" db="EMBL/GenBank/DDBJ databases">
        <authorList>
            <person name="Li F."/>
        </authorList>
    </citation>
    <scope>NUCLEOTIDE SEQUENCE [LARGE SCALE GENOMIC DNA]</scope>
    <source>
        <strain evidence="1 2">YS17T</strain>
    </source>
</reference>
<dbReference type="RefSeq" id="WP_124236988.1">
    <property type="nucleotide sequence ID" value="NZ_JBHUFI010000012.1"/>
</dbReference>
<dbReference type="PROSITE" id="PS51257">
    <property type="entry name" value="PROKAR_LIPOPROTEIN"/>
    <property type="match status" value="1"/>
</dbReference>
<evidence type="ECO:0000313" key="1">
    <source>
        <dbReference type="EMBL" id="RQN07514.1"/>
    </source>
</evidence>
<keyword evidence="2" id="KW-1185">Reference proteome</keyword>
<gene>
    <name evidence="1" type="ORF">EHW97_09790</name>
</gene>
<name>A0A3N6YCH4_9ACTN</name>
<proteinExistence type="predicted"/>
<dbReference type="AlphaFoldDB" id="A0A3N6YCH4"/>
<organism evidence="1 2">
    <name type="scientific">Aeromicrobium camelliae</name>
    <dbReference type="NCBI Taxonomy" id="1538144"/>
    <lineage>
        <taxon>Bacteria</taxon>
        <taxon>Bacillati</taxon>
        <taxon>Actinomycetota</taxon>
        <taxon>Actinomycetes</taxon>
        <taxon>Propionibacteriales</taxon>
        <taxon>Nocardioidaceae</taxon>
        <taxon>Aeromicrobium</taxon>
    </lineage>
</organism>
<sequence length="154" mass="16349">MRARGSMLATGVLVGTLGLLSACGSDGTEAYCEQLENVSGPFGDLRDGDFSQIDQVMDDMTEIEDAAPEDVAEEWATFAGTIRELQAAVEEQGLTIAELLELAQQPDLSAEEQERLQAVDGALADLDLNELDSASQAIAEHAETECDLTLGGEQ</sequence>
<evidence type="ECO:0000313" key="2">
    <source>
        <dbReference type="Proteomes" id="UP000275225"/>
    </source>
</evidence>
<dbReference type="Proteomes" id="UP000275225">
    <property type="component" value="Unassembled WGS sequence"/>
</dbReference>
<dbReference type="OrthoDB" id="3747275at2"/>